<feature type="compositionally biased region" description="Basic and acidic residues" evidence="1">
    <location>
        <begin position="111"/>
        <end position="122"/>
    </location>
</feature>
<protein>
    <recommendedName>
        <fullName evidence="4">Transposase</fullName>
    </recommendedName>
</protein>
<evidence type="ECO:0000256" key="1">
    <source>
        <dbReference type="SAM" id="MobiDB-lite"/>
    </source>
</evidence>
<dbReference type="PANTHER" id="PTHR33795">
    <property type="entry name" value="INSERTION ELEMENT IS150 PROTEIN INSJ"/>
    <property type="match status" value="1"/>
</dbReference>
<reference evidence="2 3" key="1">
    <citation type="submission" date="2016-08" db="EMBL/GenBank/DDBJ databases">
        <title>Evolution of the type three secretion system and type three effector repertoires in Xanthomonas.</title>
        <authorList>
            <person name="Merda D."/>
            <person name="Briand M."/>
            <person name="Bosis E."/>
            <person name="Rousseau C."/>
            <person name="Portier P."/>
            <person name="Jacques M.-A."/>
            <person name="Fischer-Le Saux M."/>
        </authorList>
    </citation>
    <scope>NUCLEOTIDE SEQUENCE [LARGE SCALE GENOMIC DNA]</scope>
    <source>
        <strain evidence="2 3">CFBP 4691</strain>
    </source>
</reference>
<comment type="caution">
    <text evidence="2">The sequence shown here is derived from an EMBL/GenBank/DDBJ whole genome shotgun (WGS) entry which is preliminary data.</text>
</comment>
<feature type="region of interest" description="Disordered" evidence="1">
    <location>
        <begin position="111"/>
        <end position="140"/>
    </location>
</feature>
<gene>
    <name evidence="2" type="ORF">XthCFBP4691_20485</name>
</gene>
<dbReference type="EMBL" id="MIGX01000306">
    <property type="protein sequence ID" value="PPT73285.1"/>
    <property type="molecule type" value="Genomic_DNA"/>
</dbReference>
<evidence type="ECO:0008006" key="4">
    <source>
        <dbReference type="Google" id="ProtNLM"/>
    </source>
</evidence>
<evidence type="ECO:0000313" key="3">
    <source>
        <dbReference type="Proteomes" id="UP000239898"/>
    </source>
</evidence>
<dbReference type="Proteomes" id="UP000239898">
    <property type="component" value="Unassembled WGS sequence"/>
</dbReference>
<proteinExistence type="predicted"/>
<accession>A0A2S6YYU4</accession>
<keyword evidence="3" id="KW-1185">Reference proteome</keyword>
<dbReference type="OrthoDB" id="6895846at2"/>
<sequence>MEKYKREFKLEVVQSVLAGEGGARLLAGRWLVREEKIRTWVSPCRLHGIDRWRPKRSAYSGQFNLRVLAGQDREPLSSRQVAALYDIGNPHQVVVWRGNLDQGRLQALASEKEERPKMKPERGGAAPSNKLASDAAQTLPRANSLDALEAGVHGDVHYDNPERIKLGLQGLSPVAYRLRSTA</sequence>
<dbReference type="InterPro" id="IPR052057">
    <property type="entry name" value="IS150/IS1296_orfA-like"/>
</dbReference>
<dbReference type="PANTHER" id="PTHR33795:SF1">
    <property type="entry name" value="INSERTION ELEMENT IS150 PROTEIN INSJ"/>
    <property type="match status" value="1"/>
</dbReference>
<dbReference type="InterPro" id="IPR010921">
    <property type="entry name" value="Trp_repressor/repl_initiator"/>
</dbReference>
<dbReference type="RefSeq" id="WP_128422010.1">
    <property type="nucleotide sequence ID" value="NZ_CP049017.1"/>
</dbReference>
<evidence type="ECO:0000313" key="2">
    <source>
        <dbReference type="EMBL" id="PPT73285.1"/>
    </source>
</evidence>
<name>A0A2S6YYU4_9XANT</name>
<dbReference type="GO" id="GO:0043565">
    <property type="term" value="F:sequence-specific DNA binding"/>
    <property type="evidence" value="ECO:0007669"/>
    <property type="project" value="InterPro"/>
</dbReference>
<dbReference type="SUPFAM" id="SSF48295">
    <property type="entry name" value="TrpR-like"/>
    <property type="match status" value="1"/>
</dbReference>
<organism evidence="2 3">
    <name type="scientific">Xanthomonas theicola</name>
    <dbReference type="NCBI Taxonomy" id="56464"/>
    <lineage>
        <taxon>Bacteria</taxon>
        <taxon>Pseudomonadati</taxon>
        <taxon>Pseudomonadota</taxon>
        <taxon>Gammaproteobacteria</taxon>
        <taxon>Lysobacterales</taxon>
        <taxon>Lysobacteraceae</taxon>
        <taxon>Xanthomonas</taxon>
    </lineage>
</organism>
<dbReference type="AlphaFoldDB" id="A0A2S6YYU4"/>